<dbReference type="EMBL" id="OB795167">
    <property type="protein sequence ID" value="CAD7431794.1"/>
    <property type="molecule type" value="Genomic_DNA"/>
</dbReference>
<evidence type="ECO:0000256" key="2">
    <source>
        <dbReference type="ARBA" id="ARBA00022980"/>
    </source>
</evidence>
<evidence type="ECO:0008006" key="5">
    <source>
        <dbReference type="Google" id="ProtNLM"/>
    </source>
</evidence>
<reference evidence="4" key="1">
    <citation type="submission" date="2020-11" db="EMBL/GenBank/DDBJ databases">
        <authorList>
            <person name="Tran Van P."/>
        </authorList>
    </citation>
    <scope>NUCLEOTIDE SEQUENCE</scope>
</reference>
<keyword evidence="2" id="KW-0689">Ribosomal protein</keyword>
<organism evidence="4">
    <name type="scientific">Timema monikensis</name>
    <dbReference type="NCBI Taxonomy" id="170555"/>
    <lineage>
        <taxon>Eukaryota</taxon>
        <taxon>Metazoa</taxon>
        <taxon>Ecdysozoa</taxon>
        <taxon>Arthropoda</taxon>
        <taxon>Hexapoda</taxon>
        <taxon>Insecta</taxon>
        <taxon>Pterygota</taxon>
        <taxon>Neoptera</taxon>
        <taxon>Polyneoptera</taxon>
        <taxon>Phasmatodea</taxon>
        <taxon>Timematodea</taxon>
        <taxon>Timematoidea</taxon>
        <taxon>Timematidae</taxon>
        <taxon>Timema</taxon>
    </lineage>
</organism>
<dbReference type="GO" id="GO:0005840">
    <property type="term" value="C:ribosome"/>
    <property type="evidence" value="ECO:0007669"/>
    <property type="project" value="UniProtKB-KW"/>
</dbReference>
<dbReference type="InterPro" id="IPR038584">
    <property type="entry name" value="Ribosomal_bL33_sf"/>
</dbReference>
<dbReference type="Gene3D" id="2.20.28.120">
    <property type="entry name" value="Ribosomal protein L33"/>
    <property type="match status" value="1"/>
</dbReference>
<dbReference type="GO" id="GO:1990904">
    <property type="term" value="C:ribonucleoprotein complex"/>
    <property type="evidence" value="ECO:0007669"/>
    <property type="project" value="UniProtKB-KW"/>
</dbReference>
<sequence length="63" mass="7481">MCSRNVMVLLESVVTGHKYIQIRERLAEKMEVIMFDPYIFKTSILAIYEGVGHQKYRSDEWKV</sequence>
<evidence type="ECO:0000313" key="4">
    <source>
        <dbReference type="EMBL" id="CAD7431794.1"/>
    </source>
</evidence>
<keyword evidence="3" id="KW-0687">Ribonucleoprotein</keyword>
<accession>A0A7R9EF44</accession>
<name>A0A7R9EF44_9NEOP</name>
<evidence type="ECO:0000256" key="3">
    <source>
        <dbReference type="ARBA" id="ARBA00023274"/>
    </source>
</evidence>
<comment type="similarity">
    <text evidence="1">Belongs to the bacterial ribosomal protein bL33 family.</text>
</comment>
<protein>
    <recommendedName>
        <fullName evidence="5">Ribosomal protein L33</fullName>
    </recommendedName>
</protein>
<evidence type="ECO:0000256" key="1">
    <source>
        <dbReference type="ARBA" id="ARBA00007596"/>
    </source>
</evidence>
<gene>
    <name evidence="4" type="ORF">TMSB3V08_LOCUS8514</name>
</gene>
<proteinExistence type="inferred from homology"/>
<dbReference type="AlphaFoldDB" id="A0A7R9EF44"/>